<dbReference type="Proteomes" id="UP000254802">
    <property type="component" value="Unassembled WGS sequence"/>
</dbReference>
<dbReference type="EMBL" id="UGPN01000002">
    <property type="protein sequence ID" value="STY63974.1"/>
    <property type="molecule type" value="Genomic_DNA"/>
</dbReference>
<gene>
    <name evidence="1" type="ORF">NCTC10638_03147</name>
</gene>
<organism evidence="1 2">
    <name type="scientific">Mannheimia haemolytica</name>
    <name type="common">Pasteurella haemolytica</name>
    <dbReference type="NCBI Taxonomy" id="75985"/>
    <lineage>
        <taxon>Bacteria</taxon>
        <taxon>Pseudomonadati</taxon>
        <taxon>Pseudomonadota</taxon>
        <taxon>Gammaproteobacteria</taxon>
        <taxon>Pasteurellales</taxon>
        <taxon>Pasteurellaceae</taxon>
        <taxon>Mannheimia</taxon>
    </lineage>
</organism>
<evidence type="ECO:0000313" key="1">
    <source>
        <dbReference type="EMBL" id="STY63974.1"/>
    </source>
</evidence>
<sequence length="73" mass="8631">MFLSDLNYHGLKAEQMQVGYSFSHKFTPNLTFRQNASYHNGEENFKNLVYWGDVGSVLERRARRWMSKPKKST</sequence>
<accession>A0A378N6B3</accession>
<dbReference type="AlphaFoldDB" id="A0A378N6B3"/>
<protein>
    <submittedName>
        <fullName evidence="1">Uncharacterized protein</fullName>
    </submittedName>
</protein>
<reference evidence="1 2" key="1">
    <citation type="submission" date="2018-06" db="EMBL/GenBank/DDBJ databases">
        <authorList>
            <consortium name="Pathogen Informatics"/>
            <person name="Doyle S."/>
        </authorList>
    </citation>
    <scope>NUCLEOTIDE SEQUENCE [LARGE SCALE GENOMIC DNA]</scope>
    <source>
        <strain evidence="1 2">NCTC10638</strain>
    </source>
</reference>
<proteinExistence type="predicted"/>
<name>A0A378N6B3_MANHA</name>
<evidence type="ECO:0000313" key="2">
    <source>
        <dbReference type="Proteomes" id="UP000254802"/>
    </source>
</evidence>